<proteinExistence type="predicted"/>
<dbReference type="KEGG" id="xdo:XDD1_2879"/>
<dbReference type="Proteomes" id="UP000032721">
    <property type="component" value="Chromosome"/>
</dbReference>
<reference evidence="2 4" key="2">
    <citation type="submission" date="2019-07" db="EMBL/GenBank/DDBJ databases">
        <title>Genomic Encyclopedia of Type Strains, Phase I: the one thousand microbial genomes (KMG-I) project.</title>
        <authorList>
            <person name="Kyrpides N."/>
        </authorList>
    </citation>
    <scope>NUCLEOTIDE SEQUENCE [LARGE SCALE GENOMIC DNA]</scope>
    <source>
        <strain evidence="2 4">DSM 17909</strain>
    </source>
</reference>
<reference evidence="1 3" key="1">
    <citation type="submission" date="2013-07" db="EMBL/GenBank/DDBJ databases">
        <authorList>
            <person name="Genoscope - CEA"/>
        </authorList>
    </citation>
    <scope>NUCLEOTIDE SEQUENCE [LARGE SCALE GENOMIC DNA]</scope>
    <source>
        <strain evidence="1">FRM16</strain>
        <strain evidence="3">FRM16 / DSM 17909</strain>
    </source>
</reference>
<dbReference type="RefSeq" id="WP_045971880.1">
    <property type="nucleotide sequence ID" value="NZ_CAWMED010000001.1"/>
</dbReference>
<gene>
    <name evidence="2" type="ORF">LY16_02608</name>
    <name evidence="1" type="ORF">XDD1_2879</name>
</gene>
<evidence type="ECO:0000313" key="1">
    <source>
        <dbReference type="EMBL" id="CDG18578.1"/>
    </source>
</evidence>
<protein>
    <submittedName>
        <fullName evidence="1">Uncharacterized protein</fullName>
    </submittedName>
</protein>
<dbReference type="Proteomes" id="UP000324170">
    <property type="component" value="Unassembled WGS sequence"/>
</dbReference>
<dbReference type="EMBL" id="FO704550">
    <property type="protein sequence ID" value="CDG18578.1"/>
    <property type="molecule type" value="Genomic_DNA"/>
</dbReference>
<keyword evidence="4" id="KW-1185">Reference proteome</keyword>
<dbReference type="AlphaFoldDB" id="A0A068QUB0"/>
<dbReference type="EMBL" id="VNHN01000047">
    <property type="protein sequence ID" value="TYP02016.1"/>
    <property type="molecule type" value="Genomic_DNA"/>
</dbReference>
<name>A0A068QUB0_9GAMM</name>
<organism evidence="1 3">
    <name type="scientific">Xenorhabdus doucetiae</name>
    <dbReference type="NCBI Taxonomy" id="351671"/>
    <lineage>
        <taxon>Bacteria</taxon>
        <taxon>Pseudomonadati</taxon>
        <taxon>Pseudomonadota</taxon>
        <taxon>Gammaproteobacteria</taxon>
        <taxon>Enterobacterales</taxon>
        <taxon>Morganellaceae</taxon>
        <taxon>Xenorhabdus</taxon>
    </lineage>
</organism>
<evidence type="ECO:0000313" key="2">
    <source>
        <dbReference type="EMBL" id="TYP02016.1"/>
    </source>
</evidence>
<dbReference type="HOGENOM" id="CLU_721504_0_0_6"/>
<sequence>MNKNIIIVYGFSEYRRNYLYHIQNANPNDIYITMDNILFSSGILARSGNNIMKFKQFFENNGQSEYLVNTKKDTYVNYFYESVKNNNFFDPKLCENMTKKIDTNTINYLFRSLSYFLRYDFLKGNYSELSISTTLNRRKGNVTKKGDYKEYKNYQAGFLAKNNLKRPNPFSANTKKDVVNPILEYDNYPNRSSGRFISNSSYGHYNIGNREYTSGIFNAFHQSDKEGFKNLLNFKENIDKRGNRYYPEKDKITEKDREMFAHGDVITNCFAKSFIRKLCKLSIDWAELEASKADSPIKKIIFYVEEHPPLNIAKVDNMNVHNFHHKWRHSDFKDIGSNNRNFPITYSELKYATELTKRKTDHHIEFVQVENRFANAKMVIDNL</sequence>
<accession>A0A068QUB0</accession>
<evidence type="ECO:0000313" key="3">
    <source>
        <dbReference type="Proteomes" id="UP000032721"/>
    </source>
</evidence>
<dbReference type="OrthoDB" id="6442063at2"/>
<evidence type="ECO:0000313" key="4">
    <source>
        <dbReference type="Proteomes" id="UP000324170"/>
    </source>
</evidence>